<dbReference type="PANTHER" id="PTHR13947">
    <property type="entry name" value="GNAT FAMILY N-ACETYLTRANSFERASE"/>
    <property type="match status" value="1"/>
</dbReference>
<keyword evidence="5" id="KW-1185">Reference proteome</keyword>
<dbReference type="Pfam" id="PF00583">
    <property type="entry name" value="Acetyltransf_1"/>
    <property type="match status" value="1"/>
</dbReference>
<dbReference type="SUPFAM" id="SSF55729">
    <property type="entry name" value="Acyl-CoA N-acyltransferases (Nat)"/>
    <property type="match status" value="1"/>
</dbReference>
<dbReference type="InterPro" id="IPR016181">
    <property type="entry name" value="Acyl_CoA_acyltransferase"/>
</dbReference>
<dbReference type="AlphaFoldDB" id="A0A087BJZ7"/>
<dbReference type="EMBL" id="JGZD01000014">
    <property type="protein sequence ID" value="KFI71347.1"/>
    <property type="molecule type" value="Genomic_DNA"/>
</dbReference>
<sequence>MEQEDETVEQEDETMEREDGMNATRAVGSAGAANSEAPHTSVTAVTTVTTAGGDGSGPVGMVDAASIVGPSFLRDSDGLTIVTITASHDAEIARIIRANLVSFHLDIPGTAYFDPELDHLSAFYGSRADRRYFVVTDHSGRPLGGAGLAEVAGTTDTAELQKLYLSDDAKGHRMGYALIERIEAFASAHGYRQLYVETHHRMAAANHIYLRSGFHRLAGPLAGSVHGGAMDRFYMKDVMMS</sequence>
<dbReference type="PROSITE" id="PS51186">
    <property type="entry name" value="GNAT"/>
    <property type="match status" value="1"/>
</dbReference>
<comment type="caution">
    <text evidence="4">The sequence shown here is derived from an EMBL/GenBank/DDBJ whole genome shotgun (WGS) entry which is preliminary data.</text>
</comment>
<proteinExistence type="predicted"/>
<feature type="region of interest" description="Disordered" evidence="2">
    <location>
        <begin position="1"/>
        <end position="21"/>
    </location>
</feature>
<dbReference type="STRING" id="1693.BMIN_1535"/>
<evidence type="ECO:0000259" key="3">
    <source>
        <dbReference type="PROSITE" id="PS51186"/>
    </source>
</evidence>
<dbReference type="GO" id="GO:0008080">
    <property type="term" value="F:N-acetyltransferase activity"/>
    <property type="evidence" value="ECO:0007669"/>
    <property type="project" value="InterPro"/>
</dbReference>
<dbReference type="Proteomes" id="UP000029014">
    <property type="component" value="Unassembled WGS sequence"/>
</dbReference>
<keyword evidence="1 4" id="KW-0808">Transferase</keyword>
<dbReference type="Gene3D" id="3.40.630.30">
    <property type="match status" value="1"/>
</dbReference>
<organism evidence="4 5">
    <name type="scientific">Bifidobacterium minimum</name>
    <dbReference type="NCBI Taxonomy" id="1693"/>
    <lineage>
        <taxon>Bacteria</taxon>
        <taxon>Bacillati</taxon>
        <taxon>Actinomycetota</taxon>
        <taxon>Actinomycetes</taxon>
        <taxon>Bifidobacteriales</taxon>
        <taxon>Bifidobacteriaceae</taxon>
        <taxon>Bifidobacterium</taxon>
    </lineage>
</organism>
<feature type="compositionally biased region" description="Acidic residues" evidence="2">
    <location>
        <begin position="1"/>
        <end position="16"/>
    </location>
</feature>
<protein>
    <submittedName>
        <fullName evidence="4">GNAT family acetyltransferase</fullName>
    </submittedName>
</protein>
<reference evidence="4 5" key="1">
    <citation type="submission" date="2014-03" db="EMBL/GenBank/DDBJ databases">
        <title>Genomics of Bifidobacteria.</title>
        <authorList>
            <person name="Ventura M."/>
            <person name="Milani C."/>
            <person name="Lugli G.A."/>
        </authorList>
    </citation>
    <scope>NUCLEOTIDE SEQUENCE [LARGE SCALE GENOMIC DNA]</scope>
    <source>
        <strain evidence="4 5">LMG 11592</strain>
    </source>
</reference>
<dbReference type="PANTHER" id="PTHR13947:SF37">
    <property type="entry name" value="LD18367P"/>
    <property type="match status" value="1"/>
</dbReference>
<dbReference type="eggNOG" id="COG0456">
    <property type="taxonomic scope" value="Bacteria"/>
</dbReference>
<dbReference type="InterPro" id="IPR000182">
    <property type="entry name" value="GNAT_dom"/>
</dbReference>
<evidence type="ECO:0000313" key="4">
    <source>
        <dbReference type="EMBL" id="KFI71347.1"/>
    </source>
</evidence>
<name>A0A087BJZ7_9BIFI</name>
<evidence type="ECO:0000313" key="5">
    <source>
        <dbReference type="Proteomes" id="UP000029014"/>
    </source>
</evidence>
<evidence type="ECO:0000256" key="2">
    <source>
        <dbReference type="SAM" id="MobiDB-lite"/>
    </source>
</evidence>
<gene>
    <name evidence="4" type="ORF">BMIN_1535</name>
</gene>
<feature type="domain" description="N-acetyltransferase" evidence="3">
    <location>
        <begin position="79"/>
        <end position="240"/>
    </location>
</feature>
<dbReference type="InterPro" id="IPR050769">
    <property type="entry name" value="NAT_camello-type"/>
</dbReference>
<accession>A0A087BJZ7</accession>
<evidence type="ECO:0000256" key="1">
    <source>
        <dbReference type="ARBA" id="ARBA00022679"/>
    </source>
</evidence>